<feature type="transmembrane region" description="Helical" evidence="1">
    <location>
        <begin position="181"/>
        <end position="200"/>
    </location>
</feature>
<feature type="transmembrane region" description="Helical" evidence="1">
    <location>
        <begin position="69"/>
        <end position="90"/>
    </location>
</feature>
<accession>A0A845L868</accession>
<protein>
    <submittedName>
        <fullName evidence="2">ABC transporter permease subunit</fullName>
    </submittedName>
</protein>
<comment type="caution">
    <text evidence="2">The sequence shown here is derived from an EMBL/GenBank/DDBJ whole genome shotgun (WGS) entry which is preliminary data.</text>
</comment>
<proteinExistence type="predicted"/>
<dbReference type="PANTHER" id="PTHR43471">
    <property type="entry name" value="ABC TRANSPORTER PERMEASE"/>
    <property type="match status" value="1"/>
</dbReference>
<dbReference type="Pfam" id="PF12679">
    <property type="entry name" value="ABC2_membrane_2"/>
    <property type="match status" value="1"/>
</dbReference>
<feature type="transmembrane region" description="Helical" evidence="1">
    <location>
        <begin position="111"/>
        <end position="133"/>
    </location>
</feature>
<organism evidence="2 3">
    <name type="scientific">Heliomicrobium undosum</name>
    <dbReference type="NCBI Taxonomy" id="121734"/>
    <lineage>
        <taxon>Bacteria</taxon>
        <taxon>Bacillati</taxon>
        <taxon>Bacillota</taxon>
        <taxon>Clostridia</taxon>
        <taxon>Eubacteriales</taxon>
        <taxon>Heliobacteriaceae</taxon>
        <taxon>Heliomicrobium</taxon>
    </lineage>
</organism>
<dbReference type="GO" id="GO:0005886">
    <property type="term" value="C:plasma membrane"/>
    <property type="evidence" value="ECO:0007669"/>
    <property type="project" value="UniProtKB-SubCell"/>
</dbReference>
<dbReference type="EMBL" id="WXEY01000008">
    <property type="protein sequence ID" value="MZP29918.1"/>
    <property type="molecule type" value="Genomic_DNA"/>
</dbReference>
<dbReference type="OrthoDB" id="5146022at2"/>
<keyword evidence="1" id="KW-1133">Transmembrane helix</keyword>
<evidence type="ECO:0000256" key="1">
    <source>
        <dbReference type="SAM" id="Phobius"/>
    </source>
</evidence>
<dbReference type="Proteomes" id="UP000463470">
    <property type="component" value="Unassembled WGS sequence"/>
</dbReference>
<dbReference type="RefSeq" id="WP_161258237.1">
    <property type="nucleotide sequence ID" value="NZ_WXEY01000008.1"/>
</dbReference>
<sequence length="286" mass="30366">MLILARLTFQEAARKKVFLAALLLSLLFLLLYAIGLDFAAREFERLQALRGQQPVLRQIVGNQLLGSGLYFSSFLMTLLAMLAGVGAIATEVETGLLHALVSKPLTRRAVIVGKFAGHAAMLAGFGLLLYGGILLLNRFYNGKTLALLDAGHGLYGAFLFVLQPLVLLAAAMLFSTLLRPLTAGIVTVILYVLASVGGFLEQIGSIVHKAALVDIGITVSLVIPIDALFRKLMTVVTVQEAAPVAALAQGPFGAASPPSGAMVIYAMAYLITAVALAVHYFEKKDL</sequence>
<evidence type="ECO:0000313" key="3">
    <source>
        <dbReference type="Proteomes" id="UP000463470"/>
    </source>
</evidence>
<dbReference type="AlphaFoldDB" id="A0A845L868"/>
<feature type="transmembrane region" description="Helical" evidence="1">
    <location>
        <begin position="262"/>
        <end position="281"/>
    </location>
</feature>
<dbReference type="GO" id="GO:0140359">
    <property type="term" value="F:ABC-type transporter activity"/>
    <property type="evidence" value="ECO:0007669"/>
    <property type="project" value="InterPro"/>
</dbReference>
<feature type="transmembrane region" description="Helical" evidence="1">
    <location>
        <begin position="153"/>
        <end position="174"/>
    </location>
</feature>
<keyword evidence="1" id="KW-0812">Transmembrane</keyword>
<reference evidence="2 3" key="1">
    <citation type="submission" date="2020-01" db="EMBL/GenBank/DDBJ databases">
        <title>Whole-genome sequence of Heliobacterium undosum DSM 13378.</title>
        <authorList>
            <person name="Kyndt J.A."/>
            <person name="Meyer T.E."/>
        </authorList>
    </citation>
    <scope>NUCLEOTIDE SEQUENCE [LARGE SCALE GENOMIC DNA]</scope>
    <source>
        <strain evidence="2 3">DSM 13378</strain>
    </source>
</reference>
<evidence type="ECO:0000313" key="2">
    <source>
        <dbReference type="EMBL" id="MZP29918.1"/>
    </source>
</evidence>
<name>A0A845L868_9FIRM</name>
<keyword evidence="3" id="KW-1185">Reference proteome</keyword>
<keyword evidence="1" id="KW-0472">Membrane</keyword>
<gene>
    <name evidence="2" type="ORF">GTO91_09405</name>
</gene>